<protein>
    <submittedName>
        <fullName evidence="5">Tetratricopeptide repeat-containing protein</fullName>
    </submittedName>
</protein>
<dbReference type="SMART" id="SM00028">
    <property type="entry name" value="TPR"/>
    <property type="match status" value="2"/>
</dbReference>
<dbReference type="AlphaFoldDB" id="A0A1I1LUE8"/>
<evidence type="ECO:0000256" key="1">
    <source>
        <dbReference type="ARBA" id="ARBA00022737"/>
    </source>
</evidence>
<evidence type="ECO:0000313" key="5">
    <source>
        <dbReference type="EMBL" id="SFC76556.1"/>
    </source>
</evidence>
<evidence type="ECO:0000256" key="2">
    <source>
        <dbReference type="ARBA" id="ARBA00022803"/>
    </source>
</evidence>
<keyword evidence="6" id="KW-1185">Reference proteome</keyword>
<keyword evidence="2 3" id="KW-0802">TPR repeat</keyword>
<evidence type="ECO:0000256" key="3">
    <source>
        <dbReference type="PROSITE-ProRule" id="PRU00339"/>
    </source>
</evidence>
<dbReference type="EMBL" id="FOLE01000009">
    <property type="protein sequence ID" value="SFC76556.1"/>
    <property type="molecule type" value="Genomic_DNA"/>
</dbReference>
<dbReference type="PANTHER" id="PTHR45586:SF1">
    <property type="entry name" value="LIPOPOLYSACCHARIDE ASSEMBLY PROTEIN B"/>
    <property type="match status" value="1"/>
</dbReference>
<feature type="repeat" description="TPR" evidence="3">
    <location>
        <begin position="276"/>
        <end position="309"/>
    </location>
</feature>
<dbReference type="PROSITE" id="PS50005">
    <property type="entry name" value="TPR"/>
    <property type="match status" value="1"/>
</dbReference>
<gene>
    <name evidence="5" type="ORF">SAMN05421780_109133</name>
</gene>
<feature type="signal peptide" evidence="4">
    <location>
        <begin position="1"/>
        <end position="22"/>
    </location>
</feature>
<dbReference type="Proteomes" id="UP000199514">
    <property type="component" value="Unassembled WGS sequence"/>
</dbReference>
<feature type="chain" id="PRO_5011612050" evidence="4">
    <location>
        <begin position="23"/>
        <end position="384"/>
    </location>
</feature>
<sequence>MKKYILSLLIAGSLPTTVSVLAQTKQQALDLLMKKKAVLEAKEAIDKVTEGSGKSDAEAWFYRGMIYKSLYDDDALRQNNKEADLEAYKAYKKSIKMGDAEDENLQQSREDMFELAAGFVSTATNYYEDGMKGEQLALKKAIEYFDAFIDIYNTVTVEQANIDKNLKDNELDFAKVKYMAAQAKERVKDIAGAEKYYQELVDAKFNEPALYLNLSNLYIGDGKRDKAEKVLIDGRKRLPEATEISLAYAKLISDDKRYQEAIDIAQKASKRDKNSGLPWATLGEIYEKMVDYPKAEEAFKKGIDVAPDDFEPTHNFGCYYYRRAEAKAKKNDESAKEDYLAAITFFESANRADPKNQDNLSKLYDCYLKTENQRKADQIKLRMR</sequence>
<dbReference type="Pfam" id="PF13181">
    <property type="entry name" value="TPR_8"/>
    <property type="match status" value="1"/>
</dbReference>
<evidence type="ECO:0000256" key="4">
    <source>
        <dbReference type="SAM" id="SignalP"/>
    </source>
</evidence>
<dbReference type="InterPro" id="IPR011990">
    <property type="entry name" value="TPR-like_helical_dom_sf"/>
</dbReference>
<dbReference type="PANTHER" id="PTHR45586">
    <property type="entry name" value="TPR REPEAT-CONTAINING PROTEIN PA4667"/>
    <property type="match status" value="1"/>
</dbReference>
<accession>A0A1I1LUE8</accession>
<dbReference type="InterPro" id="IPR051012">
    <property type="entry name" value="CellSynth/LPSAsmb/PSIAsmb"/>
</dbReference>
<dbReference type="RefSeq" id="WP_091514723.1">
    <property type="nucleotide sequence ID" value="NZ_FOLE01000009.1"/>
</dbReference>
<organism evidence="5 6">
    <name type="scientific">Flexibacter flexilis DSM 6793</name>
    <dbReference type="NCBI Taxonomy" id="927664"/>
    <lineage>
        <taxon>Bacteria</taxon>
        <taxon>Pseudomonadati</taxon>
        <taxon>Bacteroidota</taxon>
        <taxon>Cytophagia</taxon>
        <taxon>Cytophagales</taxon>
        <taxon>Flexibacteraceae</taxon>
        <taxon>Flexibacter</taxon>
    </lineage>
</organism>
<proteinExistence type="predicted"/>
<keyword evidence="4" id="KW-0732">Signal</keyword>
<dbReference type="Gene3D" id="1.25.40.10">
    <property type="entry name" value="Tetratricopeptide repeat domain"/>
    <property type="match status" value="2"/>
</dbReference>
<dbReference type="STRING" id="927664.SAMN05421780_109133"/>
<reference evidence="5 6" key="1">
    <citation type="submission" date="2016-10" db="EMBL/GenBank/DDBJ databases">
        <authorList>
            <person name="de Groot N.N."/>
        </authorList>
    </citation>
    <scope>NUCLEOTIDE SEQUENCE [LARGE SCALE GENOMIC DNA]</scope>
    <source>
        <strain evidence="5 6">DSM 6793</strain>
    </source>
</reference>
<evidence type="ECO:0000313" key="6">
    <source>
        <dbReference type="Proteomes" id="UP000199514"/>
    </source>
</evidence>
<keyword evidence="1" id="KW-0677">Repeat</keyword>
<dbReference type="OrthoDB" id="739506at2"/>
<dbReference type="SUPFAM" id="SSF48452">
    <property type="entry name" value="TPR-like"/>
    <property type="match status" value="1"/>
</dbReference>
<name>A0A1I1LUE8_9BACT</name>
<dbReference type="InterPro" id="IPR019734">
    <property type="entry name" value="TPR_rpt"/>
</dbReference>